<gene>
    <name evidence="1" type="ORF">EV383_6260</name>
</gene>
<dbReference type="EMBL" id="SHKL01000002">
    <property type="protein sequence ID" value="RZT75519.1"/>
    <property type="molecule type" value="Genomic_DNA"/>
</dbReference>
<reference evidence="1 2" key="1">
    <citation type="submission" date="2019-02" db="EMBL/GenBank/DDBJ databases">
        <title>Sequencing the genomes of 1000 actinobacteria strains.</title>
        <authorList>
            <person name="Klenk H.-P."/>
        </authorList>
    </citation>
    <scope>NUCLEOTIDE SEQUENCE [LARGE SCALE GENOMIC DNA]</scope>
    <source>
        <strain evidence="1 2">DSM 45779</strain>
    </source>
</reference>
<dbReference type="Proteomes" id="UP000291591">
    <property type="component" value="Unassembled WGS sequence"/>
</dbReference>
<proteinExistence type="predicted"/>
<organism evidence="1 2">
    <name type="scientific">Pseudonocardia sediminis</name>
    <dbReference type="NCBI Taxonomy" id="1397368"/>
    <lineage>
        <taxon>Bacteria</taxon>
        <taxon>Bacillati</taxon>
        <taxon>Actinomycetota</taxon>
        <taxon>Actinomycetes</taxon>
        <taxon>Pseudonocardiales</taxon>
        <taxon>Pseudonocardiaceae</taxon>
        <taxon>Pseudonocardia</taxon>
    </lineage>
</organism>
<evidence type="ECO:0000313" key="1">
    <source>
        <dbReference type="EMBL" id="RZT75519.1"/>
    </source>
</evidence>
<sequence>MVGNREPVSYDPKTGLYHCDVCGHAKNSSVDLTDMRKEGTSGSMRICSSRGCWERAEELGYLSST</sequence>
<name>A0A4Q7U7J5_PSEST</name>
<dbReference type="AlphaFoldDB" id="A0A4Q7U7J5"/>
<accession>A0A4Q7U7J5</accession>
<protein>
    <submittedName>
        <fullName evidence="1">Uncharacterized protein</fullName>
    </submittedName>
</protein>
<evidence type="ECO:0000313" key="2">
    <source>
        <dbReference type="Proteomes" id="UP000291591"/>
    </source>
</evidence>
<keyword evidence="2" id="KW-1185">Reference proteome</keyword>
<comment type="caution">
    <text evidence="1">The sequence shown here is derived from an EMBL/GenBank/DDBJ whole genome shotgun (WGS) entry which is preliminary data.</text>
</comment>